<accession>A0A098EKF9</accession>
<reference evidence="2 3" key="1">
    <citation type="submission" date="2014-09" db="EMBL/GenBank/DDBJ databases">
        <authorList>
            <person name="Urmite Genomes Urmite Genomes"/>
        </authorList>
    </citation>
    <scope>NUCLEOTIDE SEQUENCE [LARGE SCALE GENOMIC DNA]</scope>
    <source>
        <strain evidence="2 3">ES2</strain>
    </source>
</reference>
<evidence type="ECO:0000259" key="1">
    <source>
        <dbReference type="Pfam" id="PF13391"/>
    </source>
</evidence>
<keyword evidence="3" id="KW-1185">Reference proteome</keyword>
<name>A0A098EKF9_9BACL</name>
<proteinExistence type="predicted"/>
<organism evidence="2 3">
    <name type="scientific">Planococcus massiliensis</name>
    <dbReference type="NCBI Taxonomy" id="1499687"/>
    <lineage>
        <taxon>Bacteria</taxon>
        <taxon>Bacillati</taxon>
        <taxon>Bacillota</taxon>
        <taxon>Bacilli</taxon>
        <taxon>Bacillales</taxon>
        <taxon>Caryophanaceae</taxon>
        <taxon>Planococcus</taxon>
    </lineage>
</organism>
<sequence>MSYFVVFQNKTFEEEKEGQYLWAPQKNNQGRGLFHWESMMRVRPGDIIFSMFRQHLVSVNLAKEQAIEAPNPFLNHETTWERTGWLVKAEYNELPNPVSIKEHREDILKLCPPKYSPFTRTGGGTQGYLFEIDETFGEYLLSLARKNNYLSVKEINEEEFKEIKEIEDLLDQTRDQTENERIVKGRIGQGLFKQKLLSRSSECEICGLDISSLLIASHCKPWSQSDNYERLDADNGLLLCANHDGVFDKGLISFSSDGQILISSKVEQKNYPLLNLNQQIRINITANQKVYLEWHRANKLQ</sequence>
<dbReference type="RefSeq" id="WP_052650021.1">
    <property type="nucleotide sequence ID" value="NZ_CCXS01000001.1"/>
</dbReference>
<dbReference type="STRING" id="1499687.BN1080_00402"/>
<dbReference type="Pfam" id="PF13391">
    <property type="entry name" value="HNH_2"/>
    <property type="match status" value="1"/>
</dbReference>
<dbReference type="AlphaFoldDB" id="A0A098EKF9"/>
<dbReference type="EMBL" id="CCXS01000001">
    <property type="protein sequence ID" value="CEG21491.1"/>
    <property type="molecule type" value="Genomic_DNA"/>
</dbReference>
<dbReference type="InterPro" id="IPR003615">
    <property type="entry name" value="HNH_nuc"/>
</dbReference>
<feature type="domain" description="HNH nuclease" evidence="1">
    <location>
        <begin position="203"/>
        <end position="254"/>
    </location>
</feature>
<protein>
    <recommendedName>
        <fullName evidence="1">HNH nuclease domain-containing protein</fullName>
    </recommendedName>
</protein>
<evidence type="ECO:0000313" key="3">
    <source>
        <dbReference type="Proteomes" id="UP000043699"/>
    </source>
</evidence>
<gene>
    <name evidence="2" type="ORF">BN1080_00402</name>
</gene>
<evidence type="ECO:0000313" key="2">
    <source>
        <dbReference type="EMBL" id="CEG21491.1"/>
    </source>
</evidence>
<dbReference type="OrthoDB" id="5678128at2"/>
<dbReference type="Proteomes" id="UP000043699">
    <property type="component" value="Unassembled WGS sequence"/>
</dbReference>